<name>A0AAV0AK12_PHAPC</name>
<evidence type="ECO:0000256" key="1">
    <source>
        <dbReference type="SAM" id="SignalP"/>
    </source>
</evidence>
<reference evidence="2" key="1">
    <citation type="submission" date="2022-06" db="EMBL/GenBank/DDBJ databases">
        <authorList>
            <consortium name="SYNGENTA / RWTH Aachen University"/>
        </authorList>
    </citation>
    <scope>NUCLEOTIDE SEQUENCE</scope>
</reference>
<feature type="chain" id="PRO_5043673087" evidence="1">
    <location>
        <begin position="25"/>
        <end position="168"/>
    </location>
</feature>
<dbReference type="EMBL" id="CALTRL010000203">
    <property type="protein sequence ID" value="CAH7667134.1"/>
    <property type="molecule type" value="Genomic_DNA"/>
</dbReference>
<protein>
    <submittedName>
        <fullName evidence="2">Uncharacterized protein</fullName>
    </submittedName>
</protein>
<dbReference type="AlphaFoldDB" id="A0AAV0AK12"/>
<gene>
    <name evidence="2" type="ORF">PPACK8108_LOCUS1520</name>
</gene>
<feature type="signal peptide" evidence="1">
    <location>
        <begin position="1"/>
        <end position="24"/>
    </location>
</feature>
<proteinExistence type="predicted"/>
<evidence type="ECO:0000313" key="2">
    <source>
        <dbReference type="EMBL" id="CAH7667134.1"/>
    </source>
</evidence>
<comment type="caution">
    <text evidence="2">The sequence shown here is derived from an EMBL/GenBank/DDBJ whole genome shotgun (WGS) entry which is preliminary data.</text>
</comment>
<dbReference type="Proteomes" id="UP001153365">
    <property type="component" value="Unassembled WGS sequence"/>
</dbReference>
<organism evidence="2 3">
    <name type="scientific">Phakopsora pachyrhizi</name>
    <name type="common">Asian soybean rust disease fungus</name>
    <dbReference type="NCBI Taxonomy" id="170000"/>
    <lineage>
        <taxon>Eukaryota</taxon>
        <taxon>Fungi</taxon>
        <taxon>Dikarya</taxon>
        <taxon>Basidiomycota</taxon>
        <taxon>Pucciniomycotina</taxon>
        <taxon>Pucciniomycetes</taxon>
        <taxon>Pucciniales</taxon>
        <taxon>Phakopsoraceae</taxon>
        <taxon>Phakopsora</taxon>
    </lineage>
</organism>
<keyword evidence="3" id="KW-1185">Reference proteome</keyword>
<sequence>MSSHITSICLLILISTLLCSHVASYLSPNTLASEESRSTTILKRKLRKRAPPIPPKVLQLNKTPEKASVPVISFTSSEIKIISDSKLMAMNNIARKQRELATKKSFFRKIKDLFKWLGRPKLFGSAPKMEKVKHTAQVTGIGALNVVAWGSLLAWLGWVGERIATLAG</sequence>
<evidence type="ECO:0000313" key="3">
    <source>
        <dbReference type="Proteomes" id="UP001153365"/>
    </source>
</evidence>
<accession>A0AAV0AK12</accession>
<keyword evidence="1" id="KW-0732">Signal</keyword>